<geneLocation type="plasmid" evidence="2">
    <name>pNL1</name>
</geneLocation>
<keyword evidence="2" id="KW-0614">Plasmid</keyword>
<name>O85896_NOVAR</name>
<proteinExistence type="predicted"/>
<dbReference type="EMBL" id="AF079317">
    <property type="protein sequence ID" value="AAD03911.1"/>
    <property type="molecule type" value="Genomic_DNA"/>
</dbReference>
<organism evidence="2">
    <name type="scientific">Novosphingobium aromaticivorans</name>
    <name type="common">Sphingomonas aromaticivorans</name>
    <dbReference type="NCBI Taxonomy" id="48935"/>
    <lineage>
        <taxon>Bacteria</taxon>
        <taxon>Pseudomonadati</taxon>
        <taxon>Pseudomonadota</taxon>
        <taxon>Alphaproteobacteria</taxon>
        <taxon>Sphingomonadales</taxon>
        <taxon>Sphingomonadaceae</taxon>
        <taxon>Novosphingobium</taxon>
    </lineage>
</organism>
<gene>
    <name evidence="2" type="primary">orf537</name>
</gene>
<sequence length="245" mass="27214">MLDRRRPSLGRHRPGAAHCRNIRRARLQPPARPRERARRTSPRPLTLQPRAFAPFLTVSRRHDAGQRCCAMPSESPQTMSSRTLTLEITCTREEAARFAAVELFLADLATDPAAQPPGELDAVFGAKARETILGLVGHPEPLGITCRYDRDTGVLTLLAIDGHPNLAALPVLLLWLYPEKLPLAYSVHVTDNPDLAVWTIVSLQRFEITQHADEVPARLEALRAASPGPRRVDLLPTRPLPRPED</sequence>
<dbReference type="AlphaFoldDB" id="O85896"/>
<accession>O85896</accession>
<evidence type="ECO:0000313" key="2">
    <source>
        <dbReference type="EMBL" id="AAD03911.1"/>
    </source>
</evidence>
<protein>
    <submittedName>
        <fullName evidence="2">Uncharacterized protein</fullName>
    </submittedName>
</protein>
<reference evidence="2" key="1">
    <citation type="journal article" date="1999" name="J. Bacteriol.">
        <title>Complete sequence of a 184-kilobase catabolic plasmid from Sphingomonas aromaticivorans F199.</title>
        <authorList>
            <person name="Romine M.F."/>
            <person name="Stillwell L.C."/>
            <person name="Wong K.-K."/>
            <person name="Thurston S.J."/>
            <person name="Sisk E.C."/>
            <person name="Sensen C."/>
            <person name="Gaasterland T."/>
            <person name="Fredrickson J.K."/>
            <person name="Saffer J.D."/>
        </authorList>
    </citation>
    <scope>NUCLEOTIDE SEQUENCE</scope>
    <source>
        <strain evidence="2">F199</strain>
        <plasmid evidence="2">pNL1</plasmid>
    </source>
</reference>
<feature type="region of interest" description="Disordered" evidence="1">
    <location>
        <begin position="25"/>
        <end position="46"/>
    </location>
</feature>
<dbReference type="PIR" id="T31187">
    <property type="entry name" value="T31187"/>
</dbReference>
<evidence type="ECO:0000256" key="1">
    <source>
        <dbReference type="SAM" id="MobiDB-lite"/>
    </source>
</evidence>